<dbReference type="Proteomes" id="UP000244722">
    <property type="component" value="Unassembled WGS sequence"/>
</dbReference>
<organism evidence="2 3">
    <name type="scientific">Tuber borchii</name>
    <name type="common">White truffle</name>
    <dbReference type="NCBI Taxonomy" id="42251"/>
    <lineage>
        <taxon>Eukaryota</taxon>
        <taxon>Fungi</taxon>
        <taxon>Dikarya</taxon>
        <taxon>Ascomycota</taxon>
        <taxon>Pezizomycotina</taxon>
        <taxon>Pezizomycetes</taxon>
        <taxon>Pezizales</taxon>
        <taxon>Tuberaceae</taxon>
        <taxon>Tuber</taxon>
    </lineage>
</organism>
<evidence type="ECO:0000313" key="3">
    <source>
        <dbReference type="Proteomes" id="UP000244722"/>
    </source>
</evidence>
<dbReference type="AlphaFoldDB" id="A0A2T7A2A3"/>
<proteinExistence type="predicted"/>
<gene>
    <name evidence="2" type="ORF">B9Z19DRAFT_1062336</name>
</gene>
<evidence type="ECO:0000256" key="1">
    <source>
        <dbReference type="SAM" id="Phobius"/>
    </source>
</evidence>
<keyword evidence="1" id="KW-1133">Transmembrane helix</keyword>
<evidence type="ECO:0000313" key="2">
    <source>
        <dbReference type="EMBL" id="PUU81848.1"/>
    </source>
</evidence>
<keyword evidence="1" id="KW-0472">Membrane</keyword>
<keyword evidence="3" id="KW-1185">Reference proteome</keyword>
<sequence length="253" mass="28085">MPPLPAADPNFNAVINSQPSSTYSCSVFYSGLNPPSTTDPVEASTVQTTDWEALSIPPATLRQSQLPLSTELEWKPLVPETETLLEISDREATDEFVEFVSQSQWWDNNRKRSGIINLPLLSPPVAPIPTLLTYNFKTVQDQGRPATAMETAPVGEYHSSHFQELFMVIFIVLIAIFWIAAVMLATNRIERWLRCRLTSSQGELGEDEECMLYYTLSCIVPCSLGCGFSSFSESSVSSKIGKLLFGVEGWTFA</sequence>
<comment type="caution">
    <text evidence="2">The sequence shown here is derived from an EMBL/GenBank/DDBJ whole genome shotgun (WGS) entry which is preliminary data.</text>
</comment>
<name>A0A2T7A2A3_TUBBO</name>
<accession>A0A2T7A2A3</accession>
<dbReference type="EMBL" id="NESQ01000038">
    <property type="protein sequence ID" value="PUU81848.1"/>
    <property type="molecule type" value="Genomic_DNA"/>
</dbReference>
<protein>
    <submittedName>
        <fullName evidence="2">Uncharacterized protein</fullName>
    </submittedName>
</protein>
<keyword evidence="1" id="KW-0812">Transmembrane</keyword>
<reference evidence="2 3" key="1">
    <citation type="submission" date="2017-04" db="EMBL/GenBank/DDBJ databases">
        <title>Draft genome sequence of Tuber borchii Vittad., a whitish edible truffle.</title>
        <authorList>
            <consortium name="DOE Joint Genome Institute"/>
            <person name="Murat C."/>
            <person name="Kuo A."/>
            <person name="Barry K.W."/>
            <person name="Clum A."/>
            <person name="Dockter R.B."/>
            <person name="Fauchery L."/>
            <person name="Iotti M."/>
            <person name="Kohler A."/>
            <person name="Labutti K."/>
            <person name="Lindquist E.A."/>
            <person name="Lipzen A."/>
            <person name="Ohm R.A."/>
            <person name="Wang M."/>
            <person name="Grigoriev I.V."/>
            <person name="Zambonelli A."/>
            <person name="Martin F.M."/>
        </authorList>
    </citation>
    <scope>NUCLEOTIDE SEQUENCE [LARGE SCALE GENOMIC DNA]</scope>
    <source>
        <strain evidence="2 3">Tbo3840</strain>
    </source>
</reference>
<feature type="transmembrane region" description="Helical" evidence="1">
    <location>
        <begin position="165"/>
        <end position="186"/>
    </location>
</feature>